<dbReference type="Pfam" id="PF25944">
    <property type="entry name" value="Beta-barrel_RND"/>
    <property type="match status" value="1"/>
</dbReference>
<evidence type="ECO:0000259" key="6">
    <source>
        <dbReference type="Pfam" id="PF25876"/>
    </source>
</evidence>
<comment type="subcellular location">
    <subcellularLocation>
        <location evidence="1">Cell envelope</location>
    </subcellularLocation>
</comment>
<reference evidence="10 11" key="1">
    <citation type="submission" date="2019-10" db="EMBL/GenBank/DDBJ databases">
        <title>Genome diversity of Sutterella seckii.</title>
        <authorList>
            <person name="Chaplin A.V."/>
            <person name="Sokolova S.R."/>
            <person name="Mosin K.A."/>
            <person name="Ivanova E.L."/>
            <person name="Kochetkova T.O."/>
            <person name="Goltsov A.Y."/>
            <person name="Trofimov D.Y."/>
            <person name="Efimov B.A."/>
        </authorList>
    </citation>
    <scope>NUCLEOTIDE SEQUENCE [LARGE SCALE GENOMIC DNA]</scope>
    <source>
        <strain evidence="10 11">ASD393</strain>
    </source>
</reference>
<evidence type="ECO:0000259" key="8">
    <source>
        <dbReference type="Pfam" id="PF25944"/>
    </source>
</evidence>
<dbReference type="InterPro" id="IPR058626">
    <property type="entry name" value="MdtA-like_b-barrel"/>
</dbReference>
<dbReference type="GO" id="GO:0005886">
    <property type="term" value="C:plasma membrane"/>
    <property type="evidence" value="ECO:0007669"/>
    <property type="project" value="TreeGrafter"/>
</dbReference>
<evidence type="ECO:0000256" key="1">
    <source>
        <dbReference type="ARBA" id="ARBA00004196"/>
    </source>
</evidence>
<dbReference type="InterPro" id="IPR006143">
    <property type="entry name" value="RND_pump_MFP"/>
</dbReference>
<feature type="signal peptide" evidence="5">
    <location>
        <begin position="1"/>
        <end position="31"/>
    </location>
</feature>
<dbReference type="Gene3D" id="2.40.50.100">
    <property type="match status" value="1"/>
</dbReference>
<keyword evidence="3" id="KW-0175">Coiled coil</keyword>
<evidence type="ECO:0000256" key="3">
    <source>
        <dbReference type="SAM" id="Coils"/>
    </source>
</evidence>
<gene>
    <name evidence="10" type="ORF">GBM95_04345</name>
</gene>
<dbReference type="Pfam" id="PF25876">
    <property type="entry name" value="HH_MFP_RND"/>
    <property type="match status" value="1"/>
</dbReference>
<protein>
    <submittedName>
        <fullName evidence="10">Efflux RND transporter periplasmic adaptor subunit</fullName>
    </submittedName>
</protein>
<evidence type="ECO:0000313" key="11">
    <source>
        <dbReference type="Proteomes" id="UP000430564"/>
    </source>
</evidence>
<evidence type="ECO:0000259" key="9">
    <source>
        <dbReference type="Pfam" id="PF25967"/>
    </source>
</evidence>
<dbReference type="Gene3D" id="2.40.420.20">
    <property type="match status" value="1"/>
</dbReference>
<evidence type="ECO:0000256" key="5">
    <source>
        <dbReference type="SAM" id="SignalP"/>
    </source>
</evidence>
<dbReference type="Proteomes" id="UP000430564">
    <property type="component" value="Unassembled WGS sequence"/>
</dbReference>
<dbReference type="InterPro" id="IPR058624">
    <property type="entry name" value="MdtA-like_HH"/>
</dbReference>
<dbReference type="InterPro" id="IPR058625">
    <property type="entry name" value="MdtA-like_BSH"/>
</dbReference>
<dbReference type="Pfam" id="PF25917">
    <property type="entry name" value="BSH_RND"/>
    <property type="match status" value="1"/>
</dbReference>
<feature type="domain" description="Multidrug resistance protein MdtA-like barrel-sandwich hybrid" evidence="7">
    <location>
        <begin position="75"/>
        <end position="211"/>
    </location>
</feature>
<feature type="compositionally biased region" description="Basic and acidic residues" evidence="4">
    <location>
        <begin position="366"/>
        <end position="382"/>
    </location>
</feature>
<feature type="coiled-coil region" evidence="3">
    <location>
        <begin position="115"/>
        <end position="142"/>
    </location>
</feature>
<dbReference type="OrthoDB" id="9783047at2"/>
<dbReference type="PANTHER" id="PTHR30158">
    <property type="entry name" value="ACRA/E-RELATED COMPONENT OF DRUG EFFLUX TRANSPORTER"/>
    <property type="match status" value="1"/>
</dbReference>
<dbReference type="Gene3D" id="2.40.30.170">
    <property type="match status" value="1"/>
</dbReference>
<organism evidence="10 11">
    <name type="scientific">Sutterella seckii</name>
    <dbReference type="NCBI Taxonomy" id="1944635"/>
    <lineage>
        <taxon>Bacteria</taxon>
        <taxon>Pseudomonadati</taxon>
        <taxon>Pseudomonadota</taxon>
        <taxon>Betaproteobacteria</taxon>
        <taxon>Burkholderiales</taxon>
        <taxon>Sutterellaceae</taxon>
        <taxon>Sutterella</taxon>
    </lineage>
</organism>
<dbReference type="SUPFAM" id="SSF111369">
    <property type="entry name" value="HlyD-like secretion proteins"/>
    <property type="match status" value="1"/>
</dbReference>
<comment type="caution">
    <text evidence="10">The sequence shown here is derived from an EMBL/GenBank/DDBJ whole genome shotgun (WGS) entry which is preliminary data.</text>
</comment>
<evidence type="ECO:0000259" key="7">
    <source>
        <dbReference type="Pfam" id="PF25917"/>
    </source>
</evidence>
<evidence type="ECO:0000313" key="10">
    <source>
        <dbReference type="EMBL" id="KAB7661638.1"/>
    </source>
</evidence>
<feature type="region of interest" description="Disordered" evidence="4">
    <location>
        <begin position="361"/>
        <end position="382"/>
    </location>
</feature>
<name>A0A6I1ELJ9_9BURK</name>
<proteinExistence type="inferred from homology"/>
<feature type="chain" id="PRO_5026172202" evidence="5">
    <location>
        <begin position="32"/>
        <end position="382"/>
    </location>
</feature>
<accession>A0A6I1ELJ9</accession>
<dbReference type="GO" id="GO:0022857">
    <property type="term" value="F:transmembrane transporter activity"/>
    <property type="evidence" value="ECO:0007669"/>
    <property type="project" value="InterPro"/>
</dbReference>
<comment type="similarity">
    <text evidence="2">Belongs to the membrane fusion protein (MFP) (TC 8.A.1) family.</text>
</comment>
<feature type="domain" description="Multidrug resistance protein MdtA-like C-terminal permuted SH3" evidence="9">
    <location>
        <begin position="316"/>
        <end position="368"/>
    </location>
</feature>
<dbReference type="AlphaFoldDB" id="A0A6I1ELJ9"/>
<dbReference type="Gene3D" id="1.10.287.470">
    <property type="entry name" value="Helix hairpin bin"/>
    <property type="match status" value="1"/>
</dbReference>
<dbReference type="InterPro" id="IPR058627">
    <property type="entry name" value="MdtA-like_C"/>
</dbReference>
<dbReference type="GO" id="GO:0046677">
    <property type="term" value="P:response to antibiotic"/>
    <property type="evidence" value="ECO:0007669"/>
    <property type="project" value="TreeGrafter"/>
</dbReference>
<evidence type="ECO:0000256" key="2">
    <source>
        <dbReference type="ARBA" id="ARBA00009477"/>
    </source>
</evidence>
<dbReference type="PANTHER" id="PTHR30158:SF3">
    <property type="entry name" value="MULTIDRUG EFFLUX PUMP SUBUNIT ACRA-RELATED"/>
    <property type="match status" value="1"/>
</dbReference>
<sequence>MMKLHAFFSLFAPGLFSGVLCLGFLAPGAFAASPDAPSGAPGMAVKAPAVAAGKVFAVDALPGRRYSARIVSPAVVNITSRISGEIIEAPFAEGGRVKKGDVLFRLDPVRYEAAVKSAEGARREAEAELEYAKRSLARVKKLWEQNAESRDAYDAAVRTAKTAEAALLAAEADETLARDDLKHAVIAAPSDGRAGVAAFPVGSWVTSSSGALTTVVATDPVRVRFAVSMKDAASLFGSVEKLREEGTARITLADGTKLAEAARIAFTDNSAGADTDTLDVYAEISNSDEALVPGSTVAVELERNARGGALGVLPYAVMHDEKGAWVWVVTKENRAEKRRVEVECTTESAAIVSSGLSAGETVITDGTHKPREGEPVRIVEGE</sequence>
<dbReference type="RefSeq" id="WP_152157964.1">
    <property type="nucleotide sequence ID" value="NZ_WEHX01000017.1"/>
</dbReference>
<feature type="domain" description="Multidrug resistance protein MdtA-like alpha-helical hairpin" evidence="6">
    <location>
        <begin position="116"/>
        <end position="181"/>
    </location>
</feature>
<evidence type="ECO:0000256" key="4">
    <source>
        <dbReference type="SAM" id="MobiDB-lite"/>
    </source>
</evidence>
<keyword evidence="5" id="KW-0732">Signal</keyword>
<dbReference type="Pfam" id="PF25967">
    <property type="entry name" value="RND-MFP_C"/>
    <property type="match status" value="1"/>
</dbReference>
<dbReference type="EMBL" id="WEHX01000017">
    <property type="protein sequence ID" value="KAB7661638.1"/>
    <property type="molecule type" value="Genomic_DNA"/>
</dbReference>
<feature type="domain" description="Multidrug resistance protein MdtA-like beta-barrel" evidence="8">
    <location>
        <begin position="220"/>
        <end position="302"/>
    </location>
</feature>
<dbReference type="NCBIfam" id="TIGR01730">
    <property type="entry name" value="RND_mfp"/>
    <property type="match status" value="1"/>
</dbReference>